<evidence type="ECO:0000313" key="2">
    <source>
        <dbReference type="EMBL" id="KAF2253486.1"/>
    </source>
</evidence>
<sequence length="642" mass="71453">MDIQRWLDQTVLPERPASPPVKKRRRRHSTSDSSLLEVPPPRKKTPPITREADIDQSADDSAYSDASHPTSRSGSSTSSLYARKPRRKTRPERYEPTLKDVKGRGRHIHRHRKGESKKTQRKPRRRKVDKPGSGIVQSFYAKNVPRDRLTLRPREKLGIFSKGRASSPVKGRGLPDLVFSEMKFLQKNKNQPETEPKSGLSKKKRKKDQAHAKEGEISAYFTSVRPALAEKDVNIQAKEGSRRKGLRGADRREPERSSVVDNAIPTVELPDKASYLGFGSRGPRHESQSYISWSESIRAPSGTPAGQRAGSTVNVGQLDLAHGGRERGNTEGGQALHPRPARPTVTGPITEGSGGRFQVSSLAPANDRVSRSHSLPQHTSSPRRVNLVDRAAKRRPTLESAASPSSMPPFIPIRADVRREQRGPAQTASASGLRHSSLSSGDPTLAHKGDCPHSEARCALADDDPQTSSSLGRILKDCNTAFDERRRAAVSYGTNAVRAEVSEIPIQERTRTDRRPYPTIRRMPTVRFSGVEICNPRLSNFSGRSIYEQQEQRQYVTQQPSNDDYNILQEPYPTDGEALEGEEEDFDGDEWEALPEAASYGELEPSVGELMEQYGINDGQESIEQRNSVVANSGFWRPHKLY</sequence>
<keyword evidence="3" id="KW-1185">Reference proteome</keyword>
<gene>
    <name evidence="2" type="ORF">BU26DRAFT_477744</name>
</gene>
<dbReference type="RefSeq" id="XP_033688490.1">
    <property type="nucleotide sequence ID" value="XM_033825618.1"/>
</dbReference>
<dbReference type="GeneID" id="54578948"/>
<feature type="compositionally biased region" description="Basic and acidic residues" evidence="1">
    <location>
        <begin position="232"/>
        <end position="258"/>
    </location>
</feature>
<feature type="region of interest" description="Disordered" evidence="1">
    <location>
        <begin position="419"/>
        <end position="451"/>
    </location>
</feature>
<feature type="compositionally biased region" description="Polar residues" evidence="1">
    <location>
        <begin position="372"/>
        <end position="383"/>
    </location>
</feature>
<dbReference type="Proteomes" id="UP000800094">
    <property type="component" value="Unassembled WGS sequence"/>
</dbReference>
<feature type="region of interest" description="Disordered" evidence="1">
    <location>
        <begin position="232"/>
        <end position="389"/>
    </location>
</feature>
<dbReference type="OrthoDB" id="2537141at2759"/>
<evidence type="ECO:0000256" key="1">
    <source>
        <dbReference type="SAM" id="MobiDB-lite"/>
    </source>
</evidence>
<feature type="region of interest" description="Disordered" evidence="1">
    <location>
        <begin position="1"/>
        <end position="218"/>
    </location>
</feature>
<feature type="compositionally biased region" description="Basic and acidic residues" evidence="1">
    <location>
        <begin position="91"/>
        <end position="103"/>
    </location>
</feature>
<dbReference type="AlphaFoldDB" id="A0A6A6ISV2"/>
<reference evidence="2" key="1">
    <citation type="journal article" date="2020" name="Stud. Mycol.">
        <title>101 Dothideomycetes genomes: a test case for predicting lifestyles and emergence of pathogens.</title>
        <authorList>
            <person name="Haridas S."/>
            <person name="Albert R."/>
            <person name="Binder M."/>
            <person name="Bloem J."/>
            <person name="Labutti K."/>
            <person name="Salamov A."/>
            <person name="Andreopoulos B."/>
            <person name="Baker S."/>
            <person name="Barry K."/>
            <person name="Bills G."/>
            <person name="Bluhm B."/>
            <person name="Cannon C."/>
            <person name="Castanera R."/>
            <person name="Culley D."/>
            <person name="Daum C."/>
            <person name="Ezra D."/>
            <person name="Gonzalez J."/>
            <person name="Henrissat B."/>
            <person name="Kuo A."/>
            <person name="Liang C."/>
            <person name="Lipzen A."/>
            <person name="Lutzoni F."/>
            <person name="Magnuson J."/>
            <person name="Mondo S."/>
            <person name="Nolan M."/>
            <person name="Ohm R."/>
            <person name="Pangilinan J."/>
            <person name="Park H.-J."/>
            <person name="Ramirez L."/>
            <person name="Alfaro M."/>
            <person name="Sun H."/>
            <person name="Tritt A."/>
            <person name="Yoshinaga Y."/>
            <person name="Zwiers L.-H."/>
            <person name="Turgeon B."/>
            <person name="Goodwin S."/>
            <person name="Spatafora J."/>
            <person name="Crous P."/>
            <person name="Grigoriev I."/>
        </authorList>
    </citation>
    <scope>NUCLEOTIDE SEQUENCE</scope>
    <source>
        <strain evidence="2">CBS 122368</strain>
    </source>
</reference>
<proteinExistence type="predicted"/>
<organism evidence="2 3">
    <name type="scientific">Trematosphaeria pertusa</name>
    <dbReference type="NCBI Taxonomy" id="390896"/>
    <lineage>
        <taxon>Eukaryota</taxon>
        <taxon>Fungi</taxon>
        <taxon>Dikarya</taxon>
        <taxon>Ascomycota</taxon>
        <taxon>Pezizomycotina</taxon>
        <taxon>Dothideomycetes</taxon>
        <taxon>Pleosporomycetidae</taxon>
        <taxon>Pleosporales</taxon>
        <taxon>Massarineae</taxon>
        <taxon>Trematosphaeriaceae</taxon>
        <taxon>Trematosphaeria</taxon>
    </lineage>
</organism>
<dbReference type="EMBL" id="ML987191">
    <property type="protein sequence ID" value="KAF2253486.1"/>
    <property type="molecule type" value="Genomic_DNA"/>
</dbReference>
<feature type="compositionally biased region" description="Basic residues" evidence="1">
    <location>
        <begin position="104"/>
        <end position="128"/>
    </location>
</feature>
<protein>
    <submittedName>
        <fullName evidence="2">Uncharacterized protein</fullName>
    </submittedName>
</protein>
<feature type="compositionally biased region" description="Low complexity" evidence="1">
    <location>
        <begin position="428"/>
        <end position="441"/>
    </location>
</feature>
<feature type="compositionally biased region" description="Low complexity" evidence="1">
    <location>
        <begin position="59"/>
        <end position="79"/>
    </location>
</feature>
<name>A0A6A6ISV2_9PLEO</name>
<accession>A0A6A6ISV2</accession>
<feature type="compositionally biased region" description="Basic and acidic residues" evidence="1">
    <location>
        <begin position="144"/>
        <end position="157"/>
    </location>
</feature>
<evidence type="ECO:0000313" key="3">
    <source>
        <dbReference type="Proteomes" id="UP000800094"/>
    </source>
</evidence>